<dbReference type="AlphaFoldDB" id="A0A0A9E6T8"/>
<proteinExistence type="predicted"/>
<reference evidence="2" key="2">
    <citation type="journal article" date="2015" name="Data Brief">
        <title>Shoot transcriptome of the giant reed, Arundo donax.</title>
        <authorList>
            <person name="Barrero R.A."/>
            <person name="Guerrero F.D."/>
            <person name="Moolhuijzen P."/>
            <person name="Goolsby J.A."/>
            <person name="Tidwell J."/>
            <person name="Bellgard S.E."/>
            <person name="Bellgard M.I."/>
        </authorList>
    </citation>
    <scope>NUCLEOTIDE SEQUENCE</scope>
    <source>
        <tissue evidence="2">Shoot tissue taken approximately 20 cm above the soil surface</tissue>
    </source>
</reference>
<sequence>MEEREHDSCDERKMGRVKEREDEK</sequence>
<organism evidence="2">
    <name type="scientific">Arundo donax</name>
    <name type="common">Giant reed</name>
    <name type="synonym">Donax arundinaceus</name>
    <dbReference type="NCBI Taxonomy" id="35708"/>
    <lineage>
        <taxon>Eukaryota</taxon>
        <taxon>Viridiplantae</taxon>
        <taxon>Streptophyta</taxon>
        <taxon>Embryophyta</taxon>
        <taxon>Tracheophyta</taxon>
        <taxon>Spermatophyta</taxon>
        <taxon>Magnoliopsida</taxon>
        <taxon>Liliopsida</taxon>
        <taxon>Poales</taxon>
        <taxon>Poaceae</taxon>
        <taxon>PACMAD clade</taxon>
        <taxon>Arundinoideae</taxon>
        <taxon>Arundineae</taxon>
        <taxon>Arundo</taxon>
    </lineage>
</organism>
<accession>A0A0A9E6T8</accession>
<feature type="region of interest" description="Disordered" evidence="1">
    <location>
        <begin position="1"/>
        <end position="24"/>
    </location>
</feature>
<evidence type="ECO:0000256" key="1">
    <source>
        <dbReference type="SAM" id="MobiDB-lite"/>
    </source>
</evidence>
<protein>
    <submittedName>
        <fullName evidence="2">Uncharacterized protein</fullName>
    </submittedName>
</protein>
<reference evidence="2" key="1">
    <citation type="submission" date="2014-09" db="EMBL/GenBank/DDBJ databases">
        <authorList>
            <person name="Magalhaes I.L.F."/>
            <person name="Oliveira U."/>
            <person name="Santos F.R."/>
            <person name="Vidigal T.H.D.A."/>
            <person name="Brescovit A.D."/>
            <person name="Santos A.J."/>
        </authorList>
    </citation>
    <scope>NUCLEOTIDE SEQUENCE</scope>
    <source>
        <tissue evidence="2">Shoot tissue taken approximately 20 cm above the soil surface</tissue>
    </source>
</reference>
<evidence type="ECO:0000313" key="2">
    <source>
        <dbReference type="EMBL" id="JAD91672.1"/>
    </source>
</evidence>
<dbReference type="EMBL" id="GBRH01206223">
    <property type="protein sequence ID" value="JAD91672.1"/>
    <property type="molecule type" value="Transcribed_RNA"/>
</dbReference>
<name>A0A0A9E6T8_ARUDO</name>